<reference evidence="5 6" key="1">
    <citation type="submission" date="2023-02" db="EMBL/GenBank/DDBJ databases">
        <title>Complete genome sequence of Priestia aryabhattai G5MAi6, a methanol-tolerant strain isolated from tap water in Hong Kong.</title>
        <authorList>
            <person name="Leung K.M."/>
            <person name="Lai G.K.K."/>
            <person name="Griffin S.D.J."/>
        </authorList>
    </citation>
    <scope>NUCLEOTIDE SEQUENCE [LARGE SCALE GENOMIC DNA]</scope>
    <source>
        <strain evidence="5 6">G5MAi6</strain>
        <plasmid evidence="5 6">pG5MAi6_1</plasmid>
    </source>
</reference>
<dbReference type="EMBL" id="CP118719">
    <property type="protein sequence ID" value="WEA47177.1"/>
    <property type="molecule type" value="Genomic_DNA"/>
</dbReference>
<dbReference type="SUPFAM" id="SSF46689">
    <property type="entry name" value="Homeodomain-like"/>
    <property type="match status" value="1"/>
</dbReference>
<dbReference type="PANTHER" id="PTHR33744">
    <property type="entry name" value="CARBOHYDRATE DIACID REGULATOR"/>
    <property type="match status" value="1"/>
</dbReference>
<dbReference type="AlphaFoldDB" id="A0ABD7X4C9"/>
<dbReference type="InterPro" id="IPR025736">
    <property type="entry name" value="PucR_C-HTH_dom"/>
</dbReference>
<dbReference type="Pfam" id="PF17853">
    <property type="entry name" value="GGDEF_2"/>
    <property type="match status" value="1"/>
</dbReference>
<evidence type="ECO:0000313" key="5">
    <source>
        <dbReference type="EMBL" id="WEA47177.1"/>
    </source>
</evidence>
<dbReference type="Gene3D" id="1.10.10.2840">
    <property type="entry name" value="PucR C-terminal helix-turn-helix domain"/>
    <property type="match status" value="1"/>
</dbReference>
<evidence type="ECO:0000259" key="4">
    <source>
        <dbReference type="Pfam" id="PF17853"/>
    </source>
</evidence>
<protein>
    <submittedName>
        <fullName evidence="5">PucR family transcriptional regulator ligand-binding domain-containing protein</fullName>
    </submittedName>
</protein>
<feature type="domain" description="PucR C-terminal helix-turn-helix" evidence="3">
    <location>
        <begin position="498"/>
        <end position="556"/>
    </location>
</feature>
<evidence type="ECO:0000259" key="2">
    <source>
        <dbReference type="Pfam" id="PF07905"/>
    </source>
</evidence>
<name>A0ABD7X4C9_PRIAR</name>
<geneLocation type="plasmid" evidence="5 6">
    <name>pG5MAi6_1</name>
</geneLocation>
<comment type="similarity">
    <text evidence="1">Belongs to the CdaR family.</text>
</comment>
<gene>
    <name evidence="5" type="ORF">PWO00_27390</name>
</gene>
<proteinExistence type="inferred from homology"/>
<dbReference type="InterPro" id="IPR051448">
    <property type="entry name" value="CdaR-like_regulators"/>
</dbReference>
<accession>A0ABD7X4C9</accession>
<evidence type="ECO:0000256" key="1">
    <source>
        <dbReference type="ARBA" id="ARBA00006754"/>
    </source>
</evidence>
<dbReference type="InterPro" id="IPR042070">
    <property type="entry name" value="PucR_C-HTH_sf"/>
</dbReference>
<keyword evidence="5" id="KW-0614">Plasmid</keyword>
<dbReference type="InterPro" id="IPR009057">
    <property type="entry name" value="Homeodomain-like_sf"/>
</dbReference>
<dbReference type="Pfam" id="PF13556">
    <property type="entry name" value="HTH_30"/>
    <property type="match status" value="1"/>
</dbReference>
<feature type="domain" description="CdaR GGDEF-like" evidence="4">
    <location>
        <begin position="305"/>
        <end position="445"/>
    </location>
</feature>
<sequence length="569" mass="65627">MRLTIEHILNFDIMNTATVKAGKDIINQKYVQWISAIEMPVENFVRKNEVVLTTAIGCGHDLELFKGFVQDIIESEATALIIAVGRYIFDIPKEVIQLAEEKQLIIIEIPWEVRFASIIENVMKELNDLNYKEFKKSERTQQELLKLILQGEDLDYISKFVQTEIGGTVLITDRNGTIEGTSSHSRKIIEKWPLYIEKNLIPSTERTTLTRDPMFQKFKSIAVEDHTILQLPIITVSGEIQGYLFVILRAGLSIDLFLTQYRVNVLEHAVTTIALWFSKKNAIEDTKMRLRSDFVHELAKGEFNSLEQAHSRAKVFGYNLKLPYICVLGFPENLKKIFHTQKKDHDLFEHWLDSMIHYIEEEISYAAKSLNKRVMMSYHGEELIIFLEDNLKNNNDSANNFLDLVERRLRNLLPEVIISWGTGNYHEGIVGLKESYENAKVALTIGRNKKGLGERMLYENTRIDRVLLNLAENEEMKEVILSTIGPLVKYDEQRNMDLIGTFTTYNHYHGNVSQTARALNLHRQSLMYRLRKIESLTGLSLIDPDDLFLLDLSVKIWNSGMSNKALNLV</sequence>
<evidence type="ECO:0000259" key="3">
    <source>
        <dbReference type="Pfam" id="PF13556"/>
    </source>
</evidence>
<dbReference type="Proteomes" id="UP001220217">
    <property type="component" value="Plasmid pG5MAi6_1"/>
</dbReference>
<dbReference type="Pfam" id="PF07905">
    <property type="entry name" value="PucR"/>
    <property type="match status" value="1"/>
</dbReference>
<evidence type="ECO:0000313" key="6">
    <source>
        <dbReference type="Proteomes" id="UP001220217"/>
    </source>
</evidence>
<dbReference type="PANTHER" id="PTHR33744:SF1">
    <property type="entry name" value="DNA-BINDING TRANSCRIPTIONAL ACTIVATOR ADER"/>
    <property type="match status" value="1"/>
</dbReference>
<organism evidence="5 6">
    <name type="scientific">Priestia aryabhattai</name>
    <name type="common">Bacillus aryabhattai</name>
    <dbReference type="NCBI Taxonomy" id="412384"/>
    <lineage>
        <taxon>Bacteria</taxon>
        <taxon>Bacillati</taxon>
        <taxon>Bacillota</taxon>
        <taxon>Bacilli</taxon>
        <taxon>Bacillales</taxon>
        <taxon>Bacillaceae</taxon>
        <taxon>Priestia</taxon>
    </lineage>
</organism>
<feature type="domain" description="Purine catabolism PurC-like" evidence="2">
    <location>
        <begin position="8"/>
        <end position="126"/>
    </location>
</feature>
<dbReference type="RefSeq" id="WP_275037697.1">
    <property type="nucleotide sequence ID" value="NZ_CP118719.1"/>
</dbReference>
<dbReference type="InterPro" id="IPR041522">
    <property type="entry name" value="CdaR_GGDEF"/>
</dbReference>
<dbReference type="InterPro" id="IPR012914">
    <property type="entry name" value="PucR_dom"/>
</dbReference>